<dbReference type="AlphaFoldDB" id="A0A9Q7ZLF2"/>
<sequence>MFFDEKLTGEQFITLNYLCHQSLSKTHRIDSLSLLTNEKIYHMILVIIINVIGETMLQRALGSGWGVLLPGIVIAGLAFTDLSLDAWKAMIVLGLLLTSLMLYHKRLRHFVLLPSCAALIGGIVLVMMNWNQG</sequence>
<protein>
    <submittedName>
        <fullName evidence="2">Protein of uncharacterized function (DUF1435)</fullName>
    </submittedName>
</protein>
<dbReference type="Proteomes" id="UP000255286">
    <property type="component" value="Unassembled WGS sequence"/>
</dbReference>
<feature type="transmembrane region" description="Helical" evidence="1">
    <location>
        <begin position="86"/>
        <end position="103"/>
    </location>
</feature>
<accession>A0A9Q7ZLF2</accession>
<reference evidence="2 3" key="1">
    <citation type="submission" date="2018-06" db="EMBL/GenBank/DDBJ databases">
        <authorList>
            <consortium name="Pathogen Informatics"/>
            <person name="Doyle S."/>
        </authorList>
    </citation>
    <scope>NUCLEOTIDE SEQUENCE [LARGE SCALE GENOMIC DNA]</scope>
    <source>
        <strain evidence="2 3">NCTC8782</strain>
    </source>
</reference>
<feature type="transmembrane region" description="Helical" evidence="1">
    <location>
        <begin position="110"/>
        <end position="130"/>
    </location>
</feature>
<keyword evidence="1" id="KW-0472">Membrane</keyword>
<evidence type="ECO:0000256" key="1">
    <source>
        <dbReference type="SAM" id="Phobius"/>
    </source>
</evidence>
<dbReference type="EMBL" id="UIGT01000001">
    <property type="protein sequence ID" value="SUX78346.1"/>
    <property type="molecule type" value="Genomic_DNA"/>
</dbReference>
<keyword evidence="1" id="KW-1133">Transmembrane helix</keyword>
<feature type="transmembrane region" description="Helical" evidence="1">
    <location>
        <begin position="40"/>
        <end position="57"/>
    </location>
</feature>
<comment type="caution">
    <text evidence="2">The sequence shown here is derived from an EMBL/GenBank/DDBJ whole genome shotgun (WGS) entry which is preliminary data.</text>
</comment>
<gene>
    <name evidence="2" type="ORF">NCTC8782_00801</name>
</gene>
<evidence type="ECO:0000313" key="3">
    <source>
        <dbReference type="Proteomes" id="UP000255286"/>
    </source>
</evidence>
<feature type="transmembrane region" description="Helical" evidence="1">
    <location>
        <begin position="64"/>
        <end position="80"/>
    </location>
</feature>
<evidence type="ECO:0000313" key="2">
    <source>
        <dbReference type="EMBL" id="SUX78346.1"/>
    </source>
</evidence>
<dbReference type="Pfam" id="PF07256">
    <property type="entry name" value="DUF1435"/>
    <property type="match status" value="1"/>
</dbReference>
<organism evidence="2 3">
    <name type="scientific">Citrobacter youngae</name>
    <dbReference type="NCBI Taxonomy" id="133448"/>
    <lineage>
        <taxon>Bacteria</taxon>
        <taxon>Pseudomonadati</taxon>
        <taxon>Pseudomonadota</taxon>
        <taxon>Gammaproteobacteria</taxon>
        <taxon>Enterobacterales</taxon>
        <taxon>Enterobacteriaceae</taxon>
        <taxon>Citrobacter</taxon>
        <taxon>Citrobacter freundii complex</taxon>
    </lineage>
</organism>
<name>A0A9Q7ZLF2_9ENTR</name>
<proteinExistence type="predicted"/>
<keyword evidence="1" id="KW-0812">Transmembrane</keyword>
<dbReference type="InterPro" id="IPR009885">
    <property type="entry name" value="DUF1435"/>
</dbReference>